<dbReference type="CDD" id="cd02966">
    <property type="entry name" value="TlpA_like_family"/>
    <property type="match status" value="1"/>
</dbReference>
<dbReference type="InterPro" id="IPR006311">
    <property type="entry name" value="TAT_signal"/>
</dbReference>
<gene>
    <name evidence="4" type="ORF">F7Q92_00655</name>
</gene>
<name>A0A643FI66_IDEDE</name>
<dbReference type="InterPro" id="IPR013766">
    <property type="entry name" value="Thioredoxin_domain"/>
</dbReference>
<dbReference type="Proteomes" id="UP000430120">
    <property type="component" value="Unassembled WGS sequence"/>
</dbReference>
<dbReference type="SUPFAM" id="SSF52833">
    <property type="entry name" value="Thioredoxin-like"/>
    <property type="match status" value="1"/>
</dbReference>
<dbReference type="RefSeq" id="WP_151122009.1">
    <property type="nucleotide sequence ID" value="NZ_CP088081.1"/>
</dbReference>
<organism evidence="4 5">
    <name type="scientific">Ideonella dechloratans</name>
    <dbReference type="NCBI Taxonomy" id="36863"/>
    <lineage>
        <taxon>Bacteria</taxon>
        <taxon>Pseudomonadati</taxon>
        <taxon>Pseudomonadota</taxon>
        <taxon>Betaproteobacteria</taxon>
        <taxon>Burkholderiales</taxon>
        <taxon>Sphaerotilaceae</taxon>
        <taxon>Ideonella</taxon>
    </lineage>
</organism>
<evidence type="ECO:0000259" key="3">
    <source>
        <dbReference type="PROSITE" id="PS51352"/>
    </source>
</evidence>
<comment type="caution">
    <text evidence="4">The sequence shown here is derived from an EMBL/GenBank/DDBJ whole genome shotgun (WGS) entry which is preliminary data.</text>
</comment>
<dbReference type="OrthoDB" id="9811352at2"/>
<dbReference type="PROSITE" id="PS51318">
    <property type="entry name" value="TAT"/>
    <property type="match status" value="1"/>
</dbReference>
<keyword evidence="1" id="KW-0676">Redox-active center</keyword>
<keyword evidence="5" id="KW-1185">Reference proteome</keyword>
<dbReference type="Gene3D" id="3.40.30.10">
    <property type="entry name" value="Glutaredoxin"/>
    <property type="match status" value="1"/>
</dbReference>
<keyword evidence="2" id="KW-0812">Transmembrane</keyword>
<dbReference type="PANTHER" id="PTHR42852:SF17">
    <property type="entry name" value="THIOREDOXIN-LIKE PROTEIN HI_1115"/>
    <property type="match status" value="1"/>
</dbReference>
<dbReference type="PROSITE" id="PS00194">
    <property type="entry name" value="THIOREDOXIN_1"/>
    <property type="match status" value="1"/>
</dbReference>
<protein>
    <submittedName>
        <fullName evidence="4">TlpA family protein disulfide reductase</fullName>
    </submittedName>
</protein>
<dbReference type="InterPro" id="IPR017937">
    <property type="entry name" value="Thioredoxin_CS"/>
</dbReference>
<keyword evidence="2" id="KW-0472">Membrane</keyword>
<dbReference type="InterPro" id="IPR050553">
    <property type="entry name" value="Thioredoxin_ResA/DsbE_sf"/>
</dbReference>
<sequence length="177" mass="19080">MTPNRRNWLTGAVVAGAAGLAGGWWWRGRTTAGSPPDEAALLSRLRSQAWPAPPGRPALAPAQWQERPLLVNFWATWCPPCVHELPALDAAAVRWPRVQVLGLALDGAEAVARFLDKTPVHYPVGVLGVGGLPMLQPLGNPNGGLPFSLLLSSRNEVLWRKLGATTPEELAQWLPRA</sequence>
<feature type="transmembrane region" description="Helical" evidence="2">
    <location>
        <begin position="7"/>
        <end position="26"/>
    </location>
</feature>
<evidence type="ECO:0000313" key="5">
    <source>
        <dbReference type="Proteomes" id="UP000430120"/>
    </source>
</evidence>
<keyword evidence="2" id="KW-1133">Transmembrane helix</keyword>
<feature type="domain" description="Thioredoxin" evidence="3">
    <location>
        <begin position="39"/>
        <end position="177"/>
    </location>
</feature>
<dbReference type="PANTHER" id="PTHR42852">
    <property type="entry name" value="THIOL:DISULFIDE INTERCHANGE PROTEIN DSBE"/>
    <property type="match status" value="1"/>
</dbReference>
<dbReference type="PROSITE" id="PS51352">
    <property type="entry name" value="THIOREDOXIN_2"/>
    <property type="match status" value="1"/>
</dbReference>
<evidence type="ECO:0000256" key="1">
    <source>
        <dbReference type="ARBA" id="ARBA00023284"/>
    </source>
</evidence>
<dbReference type="InterPro" id="IPR036249">
    <property type="entry name" value="Thioredoxin-like_sf"/>
</dbReference>
<proteinExistence type="predicted"/>
<dbReference type="GO" id="GO:0015036">
    <property type="term" value="F:disulfide oxidoreductase activity"/>
    <property type="evidence" value="ECO:0007669"/>
    <property type="project" value="UniProtKB-ARBA"/>
</dbReference>
<dbReference type="InterPro" id="IPR000866">
    <property type="entry name" value="AhpC/TSA"/>
</dbReference>
<dbReference type="GO" id="GO:0016209">
    <property type="term" value="F:antioxidant activity"/>
    <property type="evidence" value="ECO:0007669"/>
    <property type="project" value="InterPro"/>
</dbReference>
<accession>A0A643FI66</accession>
<reference evidence="4 5" key="1">
    <citation type="submission" date="2019-09" db="EMBL/GenBank/DDBJ databases">
        <title>Draft genome sequences of 48 bacterial type strains from the CCUG.</title>
        <authorList>
            <person name="Tunovic T."/>
            <person name="Pineiro-Iglesias B."/>
            <person name="Unosson C."/>
            <person name="Inganas E."/>
            <person name="Ohlen M."/>
            <person name="Cardew S."/>
            <person name="Jensie-Markopoulos S."/>
            <person name="Salva-Serra F."/>
            <person name="Jaen-Luchoro D."/>
            <person name="Karlsson R."/>
            <person name="Svensson-Stadler L."/>
            <person name="Chun J."/>
            <person name="Moore E."/>
        </authorList>
    </citation>
    <scope>NUCLEOTIDE SEQUENCE [LARGE SCALE GENOMIC DNA]</scope>
    <source>
        <strain evidence="4 5">CCUG 30977</strain>
    </source>
</reference>
<evidence type="ECO:0000313" key="4">
    <source>
        <dbReference type="EMBL" id="KAB0585436.1"/>
    </source>
</evidence>
<dbReference type="Pfam" id="PF00578">
    <property type="entry name" value="AhpC-TSA"/>
    <property type="match status" value="1"/>
</dbReference>
<evidence type="ECO:0000256" key="2">
    <source>
        <dbReference type="SAM" id="Phobius"/>
    </source>
</evidence>
<dbReference type="EMBL" id="VZPB01000001">
    <property type="protein sequence ID" value="KAB0585436.1"/>
    <property type="molecule type" value="Genomic_DNA"/>
</dbReference>
<dbReference type="AlphaFoldDB" id="A0A643FI66"/>